<feature type="domain" description="Neurotransmitter-gated ion-channel ligand-binding" evidence="2">
    <location>
        <begin position="294"/>
        <end position="447"/>
    </location>
</feature>
<dbReference type="Pfam" id="PF02931">
    <property type="entry name" value="Neur_chan_LBD"/>
    <property type="match status" value="1"/>
</dbReference>
<dbReference type="InterPro" id="IPR006201">
    <property type="entry name" value="Neur_channel"/>
</dbReference>
<organism evidence="3 4">
    <name type="scientific">Dryococelus australis</name>
    <dbReference type="NCBI Taxonomy" id="614101"/>
    <lineage>
        <taxon>Eukaryota</taxon>
        <taxon>Metazoa</taxon>
        <taxon>Ecdysozoa</taxon>
        <taxon>Arthropoda</taxon>
        <taxon>Hexapoda</taxon>
        <taxon>Insecta</taxon>
        <taxon>Pterygota</taxon>
        <taxon>Neoptera</taxon>
        <taxon>Polyneoptera</taxon>
        <taxon>Phasmatodea</taxon>
        <taxon>Verophasmatodea</taxon>
        <taxon>Anareolatae</taxon>
        <taxon>Phasmatidae</taxon>
        <taxon>Eurycanthinae</taxon>
        <taxon>Dryococelus</taxon>
    </lineage>
</organism>
<evidence type="ECO:0000259" key="2">
    <source>
        <dbReference type="Pfam" id="PF02931"/>
    </source>
</evidence>
<dbReference type="InterPro" id="IPR006202">
    <property type="entry name" value="Neur_chan_lig-bd"/>
</dbReference>
<gene>
    <name evidence="3" type="ORF">PR048_001155</name>
</gene>
<dbReference type="Proteomes" id="UP001159363">
    <property type="component" value="Chromosome 1"/>
</dbReference>
<dbReference type="Gene3D" id="2.70.170.10">
    <property type="entry name" value="Neurotransmitter-gated ion-channel ligand-binding domain"/>
    <property type="match status" value="1"/>
</dbReference>
<proteinExistence type="predicted"/>
<reference evidence="3 4" key="1">
    <citation type="submission" date="2023-02" db="EMBL/GenBank/DDBJ databases">
        <title>LHISI_Scaffold_Assembly.</title>
        <authorList>
            <person name="Stuart O.P."/>
            <person name="Cleave R."/>
            <person name="Magrath M.J.L."/>
            <person name="Mikheyev A.S."/>
        </authorList>
    </citation>
    <scope>NUCLEOTIDE SEQUENCE [LARGE SCALE GENOMIC DNA]</scope>
    <source>
        <strain evidence="3">Daus_M_001</strain>
        <tissue evidence="3">Leg muscle</tissue>
    </source>
</reference>
<feature type="compositionally biased region" description="Polar residues" evidence="1">
    <location>
        <begin position="283"/>
        <end position="293"/>
    </location>
</feature>
<name>A0ABQ9IGL9_9NEOP</name>
<sequence>MTDKLAADELKSIMTVHGWVKMTIYTFTDSSVIGIACDQASSVHSFCGKLNRHAEYSLFLLHVCVCRFKLYMPPVIDNLSTKYIVIASDSVGAGQTPHRHLSALSLWCNFPFSAKLRLHEVEEYSESRTLADFRKVGMNQHATTCGYMQLLAITRDYLRQLATTYDYLRQPATARDYLRQPATARDYLRLPATTCDYSDSGNHGELKPGCPHRESNPWPSEWESSVLPLRRSKLVECEGGGGKSGETGDPRENPPTCGMIRHDTHMRKLGATSPGIEPGSPSLEASSLTTTAPRPSWNDEKLKWNESEYGGLSLLHIADHEIWQPDIVLYNSASGSTVDHYGNTHCLAYSNGAVLWVPPAQFLVFCDLNLRLWPYDTQTCYLRLGSWTYDGNAIDLQIGEQGSEIDVMDPNSEWELVDLEEARNLKLYSCCDEPYPDIIYNVTLKRRSPTYNALIITPATGKGGPQHTLIRGPEFLLVGLLTSPLADNTTRSTNITILQHASWKTGGEIHSLADAPSPIHRVRENLGRIPDPTILTAFLQWLYRITADESWVSSLLQQTMTAFLPRC</sequence>
<feature type="compositionally biased region" description="Basic and acidic residues" evidence="1">
    <location>
        <begin position="202"/>
        <end position="215"/>
    </location>
</feature>
<evidence type="ECO:0000313" key="4">
    <source>
        <dbReference type="Proteomes" id="UP001159363"/>
    </source>
</evidence>
<accession>A0ABQ9IGL9</accession>
<dbReference type="EMBL" id="JARBHB010000001">
    <property type="protein sequence ID" value="KAJ8895817.1"/>
    <property type="molecule type" value="Genomic_DNA"/>
</dbReference>
<dbReference type="PANTHER" id="PTHR18945">
    <property type="entry name" value="NEUROTRANSMITTER GATED ION CHANNEL"/>
    <property type="match status" value="1"/>
</dbReference>
<feature type="compositionally biased region" description="Low complexity" evidence="1">
    <location>
        <begin position="216"/>
        <end position="225"/>
    </location>
</feature>
<dbReference type="PRINTS" id="PR00252">
    <property type="entry name" value="NRIONCHANNEL"/>
</dbReference>
<dbReference type="InterPro" id="IPR036734">
    <property type="entry name" value="Neur_chan_lig-bd_sf"/>
</dbReference>
<comment type="caution">
    <text evidence="3">The sequence shown here is derived from an EMBL/GenBank/DDBJ whole genome shotgun (WGS) entry which is preliminary data.</text>
</comment>
<keyword evidence="4" id="KW-1185">Reference proteome</keyword>
<dbReference type="CDD" id="cd18997">
    <property type="entry name" value="LGIC_ECD_nAChR"/>
    <property type="match status" value="1"/>
</dbReference>
<protein>
    <recommendedName>
        <fullName evidence="2">Neurotransmitter-gated ion-channel ligand-binding domain-containing protein</fullName>
    </recommendedName>
</protein>
<dbReference type="SUPFAM" id="SSF63712">
    <property type="entry name" value="Nicotinic receptor ligand binding domain-like"/>
    <property type="match status" value="1"/>
</dbReference>
<feature type="region of interest" description="Disordered" evidence="1">
    <location>
        <begin position="198"/>
        <end position="295"/>
    </location>
</feature>
<evidence type="ECO:0000256" key="1">
    <source>
        <dbReference type="SAM" id="MobiDB-lite"/>
    </source>
</evidence>
<evidence type="ECO:0000313" key="3">
    <source>
        <dbReference type="EMBL" id="KAJ8895817.1"/>
    </source>
</evidence>